<proteinExistence type="predicted"/>
<comment type="caution">
    <text evidence="1">The sequence shown here is derived from an EMBL/GenBank/DDBJ whole genome shotgun (WGS) entry which is preliminary data.</text>
</comment>
<sequence length="285" mass="32008">MANYRLRISNMLPNSWFYKLKDMSSTNKSRNKKKEPITTSSSSSSSLSSAGGTLTKPDNDDANVQRKSYYFTRDLNSPRNSIKKTRPITHKKPVHRKPDSGRGRCQCPVTPESVWTESNPDSNSSDTESLNCPCKTVSSYDDVYRKPDLPPIITKSGKWAIEEGGTRGLSVKVKRIQGGKPKGNVYSPRVGNRVRVQGINGGGRKSTGNRRLGLSASMAVVKTSVDPQRDFKESMVEMIMENDIKSSKDLEDLLACYLSLNSDEYHELIIKVFKQIWFESTNIKW</sequence>
<organism evidence="1 2">
    <name type="scientific">Arctium lappa</name>
    <name type="common">Greater burdock</name>
    <name type="synonym">Lappa major</name>
    <dbReference type="NCBI Taxonomy" id="4217"/>
    <lineage>
        <taxon>Eukaryota</taxon>
        <taxon>Viridiplantae</taxon>
        <taxon>Streptophyta</taxon>
        <taxon>Embryophyta</taxon>
        <taxon>Tracheophyta</taxon>
        <taxon>Spermatophyta</taxon>
        <taxon>Magnoliopsida</taxon>
        <taxon>eudicotyledons</taxon>
        <taxon>Gunneridae</taxon>
        <taxon>Pentapetalae</taxon>
        <taxon>asterids</taxon>
        <taxon>campanulids</taxon>
        <taxon>Asterales</taxon>
        <taxon>Asteraceae</taxon>
        <taxon>Carduoideae</taxon>
        <taxon>Cardueae</taxon>
        <taxon>Arctiinae</taxon>
        <taxon>Arctium</taxon>
    </lineage>
</organism>
<gene>
    <name evidence="1" type="ORF">L6452_41882</name>
</gene>
<protein>
    <submittedName>
        <fullName evidence="1">Uncharacterized protein</fullName>
    </submittedName>
</protein>
<accession>A0ACB8XGR1</accession>
<reference evidence="2" key="1">
    <citation type="journal article" date="2022" name="Mol. Ecol. Resour.">
        <title>The genomes of chicory, endive, great burdock and yacon provide insights into Asteraceae palaeo-polyploidization history and plant inulin production.</title>
        <authorList>
            <person name="Fan W."/>
            <person name="Wang S."/>
            <person name="Wang H."/>
            <person name="Wang A."/>
            <person name="Jiang F."/>
            <person name="Liu H."/>
            <person name="Zhao H."/>
            <person name="Xu D."/>
            <person name="Zhang Y."/>
        </authorList>
    </citation>
    <scope>NUCLEOTIDE SEQUENCE [LARGE SCALE GENOMIC DNA]</scope>
    <source>
        <strain evidence="2">cv. Niubang</strain>
    </source>
</reference>
<dbReference type="Proteomes" id="UP001055879">
    <property type="component" value="Linkage Group LG17"/>
</dbReference>
<reference evidence="1 2" key="2">
    <citation type="journal article" date="2022" name="Mol. Ecol. Resour.">
        <title>The genomes of chicory, endive, great burdock and yacon provide insights into Asteraceae paleo-polyploidization history and plant inulin production.</title>
        <authorList>
            <person name="Fan W."/>
            <person name="Wang S."/>
            <person name="Wang H."/>
            <person name="Wang A."/>
            <person name="Jiang F."/>
            <person name="Liu H."/>
            <person name="Zhao H."/>
            <person name="Xu D."/>
            <person name="Zhang Y."/>
        </authorList>
    </citation>
    <scope>NUCLEOTIDE SEQUENCE [LARGE SCALE GENOMIC DNA]</scope>
    <source>
        <strain evidence="2">cv. Niubang</strain>
    </source>
</reference>
<dbReference type="EMBL" id="CM042063">
    <property type="protein sequence ID" value="KAI3666844.1"/>
    <property type="molecule type" value="Genomic_DNA"/>
</dbReference>
<evidence type="ECO:0000313" key="2">
    <source>
        <dbReference type="Proteomes" id="UP001055879"/>
    </source>
</evidence>
<keyword evidence="2" id="KW-1185">Reference proteome</keyword>
<evidence type="ECO:0000313" key="1">
    <source>
        <dbReference type="EMBL" id="KAI3666844.1"/>
    </source>
</evidence>
<name>A0ACB8XGR1_ARCLA</name>